<dbReference type="OrthoDB" id="441444at2759"/>
<dbReference type="STRING" id="1064592.G0VH19"/>
<dbReference type="HOGENOM" id="CLU_073662_0_0_1"/>
<dbReference type="HAMAP" id="MF_01343_B">
    <property type="entry name" value="Ribosomal_uS15_B"/>
    <property type="match status" value="1"/>
</dbReference>
<dbReference type="RefSeq" id="XP_003677145.1">
    <property type="nucleotide sequence ID" value="XM_003677097.1"/>
</dbReference>
<dbReference type="AlphaFoldDB" id="G0VH19"/>
<dbReference type="Pfam" id="PF00312">
    <property type="entry name" value="Ribosomal_S15"/>
    <property type="match status" value="1"/>
</dbReference>
<comment type="similarity">
    <text evidence="1 4">Belongs to the universal ribosomal protein uS15 family.</text>
</comment>
<dbReference type="InterPro" id="IPR005290">
    <property type="entry name" value="Ribosomal_uS15_bac-type"/>
</dbReference>
<dbReference type="SMART" id="SM01387">
    <property type="entry name" value="Ribosomal_S15"/>
    <property type="match status" value="1"/>
</dbReference>
<dbReference type="eggNOG" id="KOG2815">
    <property type="taxonomic scope" value="Eukaryota"/>
</dbReference>
<dbReference type="GO" id="GO:0006412">
    <property type="term" value="P:translation"/>
    <property type="evidence" value="ECO:0007669"/>
    <property type="project" value="InterPro"/>
</dbReference>
<gene>
    <name evidence="5" type="primary">NCAS0F03070</name>
    <name evidence="5" type="ordered locus">NCAS_0F03070</name>
</gene>
<sequence>MLGHITRNIASNAIVSSALRRTFTTTAKANSGRAAKFLKAQKRKQLNIEKQESIQNSLEKVDPVFGKKDTPFIVRILAELKEPLVLSSGYDIDEVEKFLAAVESTKTEQIESSGLNSALLELDDAETLQDKRDIVLRILSMRNANNKTSMKLALNLALKEFQRFPGDTGSSEVQAACMTVRIHNMAKHLQDHKKDFANERKLRMLVQQRQSILKYLKRDNAERYYWAIQKLGLTDSAVMEEFNMDRQYMRDYKFFEDRTML</sequence>
<dbReference type="InParanoid" id="G0VH19"/>
<dbReference type="GO" id="GO:0005763">
    <property type="term" value="C:mitochondrial small ribosomal subunit"/>
    <property type="evidence" value="ECO:0007669"/>
    <property type="project" value="EnsemblFungi"/>
</dbReference>
<evidence type="ECO:0000256" key="1">
    <source>
        <dbReference type="ARBA" id="ARBA00008434"/>
    </source>
</evidence>
<dbReference type="GeneID" id="96904438"/>
<reference key="2">
    <citation type="submission" date="2011-08" db="EMBL/GenBank/DDBJ databases">
        <title>Genome sequence of Naumovozyma castellii.</title>
        <authorList>
            <person name="Gordon J.L."/>
            <person name="Armisen D."/>
            <person name="Proux-Wera E."/>
            <person name="OhEigeartaigh S.S."/>
            <person name="Byrne K.P."/>
            <person name="Wolfe K.H."/>
        </authorList>
    </citation>
    <scope>NUCLEOTIDE SEQUENCE</scope>
    <source>
        <strain>Type strain:CBS 4309</strain>
    </source>
</reference>
<dbReference type="Proteomes" id="UP000001640">
    <property type="component" value="Chromosome 6"/>
</dbReference>
<dbReference type="OMA" id="FNMGRQY"/>
<dbReference type="CDD" id="cd00353">
    <property type="entry name" value="Ribosomal_S15p_S13e"/>
    <property type="match status" value="1"/>
</dbReference>
<keyword evidence="6" id="KW-1185">Reference proteome</keyword>
<dbReference type="PROSITE" id="PS00362">
    <property type="entry name" value="RIBOSOMAL_S15"/>
    <property type="match status" value="1"/>
</dbReference>
<evidence type="ECO:0000313" key="6">
    <source>
        <dbReference type="Proteomes" id="UP000001640"/>
    </source>
</evidence>
<dbReference type="InterPro" id="IPR009068">
    <property type="entry name" value="uS15_NS1_RNA-bd_sf"/>
</dbReference>
<dbReference type="Gene3D" id="1.10.287.10">
    <property type="entry name" value="S15/NS1, RNA-binding"/>
    <property type="match status" value="1"/>
</dbReference>
<dbReference type="InterPro" id="IPR000589">
    <property type="entry name" value="Ribosomal_uS15"/>
</dbReference>
<evidence type="ECO:0008006" key="7">
    <source>
        <dbReference type="Google" id="ProtNLM"/>
    </source>
</evidence>
<dbReference type="PANTHER" id="PTHR23321:SF26">
    <property type="entry name" value="SMALL RIBOSOMAL SUBUNIT PROTEIN US15M"/>
    <property type="match status" value="1"/>
</dbReference>
<dbReference type="GO" id="GO:0003735">
    <property type="term" value="F:structural constituent of ribosome"/>
    <property type="evidence" value="ECO:0007669"/>
    <property type="project" value="EnsemblFungi"/>
</dbReference>
<dbReference type="FunCoup" id="G0VH19">
    <property type="interactions" value="313"/>
</dbReference>
<dbReference type="SUPFAM" id="SSF47060">
    <property type="entry name" value="S15/NS1 RNA-binding domain"/>
    <property type="match status" value="1"/>
</dbReference>
<keyword evidence="2 4" id="KW-0689">Ribosomal protein</keyword>
<dbReference type="NCBIfam" id="TIGR00952">
    <property type="entry name" value="S15_bact"/>
    <property type="match status" value="1"/>
</dbReference>
<evidence type="ECO:0000313" key="5">
    <source>
        <dbReference type="EMBL" id="CCC70791.1"/>
    </source>
</evidence>
<name>G0VH19_NAUCA</name>
<evidence type="ECO:0000256" key="4">
    <source>
        <dbReference type="RuleBase" id="RU003919"/>
    </source>
</evidence>
<proteinExistence type="inferred from homology"/>
<dbReference type="EMBL" id="HE576757">
    <property type="protein sequence ID" value="CCC70791.1"/>
    <property type="molecule type" value="Genomic_DNA"/>
</dbReference>
<dbReference type="KEGG" id="ncs:NCAS_0F03070"/>
<protein>
    <recommendedName>
        <fullName evidence="7">37S ribosomal protein S28, mitochondrial</fullName>
    </recommendedName>
</protein>
<dbReference type="PANTHER" id="PTHR23321">
    <property type="entry name" value="RIBOSOMAL PROTEIN S15, BACTERIAL AND ORGANELLAR"/>
    <property type="match status" value="1"/>
</dbReference>
<keyword evidence="3 4" id="KW-0687">Ribonucleoprotein</keyword>
<evidence type="ECO:0000256" key="3">
    <source>
        <dbReference type="ARBA" id="ARBA00023274"/>
    </source>
</evidence>
<reference evidence="5 6" key="1">
    <citation type="journal article" date="2011" name="Proc. Natl. Acad. Sci. U.S.A.">
        <title>Evolutionary erosion of yeast sex chromosomes by mating-type switching accidents.</title>
        <authorList>
            <person name="Gordon J.L."/>
            <person name="Armisen D."/>
            <person name="Proux-Wera E."/>
            <person name="Oheigeartaigh S.S."/>
            <person name="Byrne K.P."/>
            <person name="Wolfe K.H."/>
        </authorList>
    </citation>
    <scope>NUCLEOTIDE SEQUENCE [LARGE SCALE GENOMIC DNA]</scope>
    <source>
        <strain evidence="6">ATCC 76901 / BCRC 22586 / CBS 4309 / NBRC 1992 / NRRL Y-12630</strain>
    </source>
</reference>
<organism evidence="5 6">
    <name type="scientific">Naumovozyma castellii</name>
    <name type="common">Yeast</name>
    <name type="synonym">Saccharomyces castellii</name>
    <dbReference type="NCBI Taxonomy" id="27288"/>
    <lineage>
        <taxon>Eukaryota</taxon>
        <taxon>Fungi</taxon>
        <taxon>Dikarya</taxon>
        <taxon>Ascomycota</taxon>
        <taxon>Saccharomycotina</taxon>
        <taxon>Saccharomycetes</taxon>
        <taxon>Saccharomycetales</taxon>
        <taxon>Saccharomycetaceae</taxon>
        <taxon>Naumovozyma</taxon>
    </lineage>
</organism>
<evidence type="ECO:0000256" key="2">
    <source>
        <dbReference type="ARBA" id="ARBA00022980"/>
    </source>
</evidence>
<accession>G0VH19</accession>